<dbReference type="EMBL" id="KN838556">
    <property type="protein sequence ID" value="KIK05982.1"/>
    <property type="molecule type" value="Genomic_DNA"/>
</dbReference>
<organism evidence="2 3">
    <name type="scientific">Laccaria amethystina LaAM-08-1</name>
    <dbReference type="NCBI Taxonomy" id="1095629"/>
    <lineage>
        <taxon>Eukaryota</taxon>
        <taxon>Fungi</taxon>
        <taxon>Dikarya</taxon>
        <taxon>Basidiomycota</taxon>
        <taxon>Agaricomycotina</taxon>
        <taxon>Agaricomycetes</taxon>
        <taxon>Agaricomycetidae</taxon>
        <taxon>Agaricales</taxon>
        <taxon>Agaricineae</taxon>
        <taxon>Hydnangiaceae</taxon>
        <taxon>Laccaria</taxon>
    </lineage>
</organism>
<reference evidence="2 3" key="1">
    <citation type="submission" date="2014-04" db="EMBL/GenBank/DDBJ databases">
        <authorList>
            <consortium name="DOE Joint Genome Institute"/>
            <person name="Kuo A."/>
            <person name="Kohler A."/>
            <person name="Nagy L.G."/>
            <person name="Floudas D."/>
            <person name="Copeland A."/>
            <person name="Barry K.W."/>
            <person name="Cichocki N."/>
            <person name="Veneault-Fourrey C."/>
            <person name="LaButti K."/>
            <person name="Lindquist E.A."/>
            <person name="Lipzen A."/>
            <person name="Lundell T."/>
            <person name="Morin E."/>
            <person name="Murat C."/>
            <person name="Sun H."/>
            <person name="Tunlid A."/>
            <person name="Henrissat B."/>
            <person name="Grigoriev I.V."/>
            <person name="Hibbett D.S."/>
            <person name="Martin F."/>
            <person name="Nordberg H.P."/>
            <person name="Cantor M.N."/>
            <person name="Hua S.X."/>
        </authorList>
    </citation>
    <scope>NUCLEOTIDE SEQUENCE [LARGE SCALE GENOMIC DNA]</scope>
    <source>
        <strain evidence="2 3">LaAM-08-1</strain>
    </source>
</reference>
<accession>A0A0C9Y719</accession>
<dbReference type="Proteomes" id="UP000054477">
    <property type="component" value="Unassembled WGS sequence"/>
</dbReference>
<evidence type="ECO:0000313" key="3">
    <source>
        <dbReference type="Proteomes" id="UP000054477"/>
    </source>
</evidence>
<dbReference type="HOGENOM" id="CLU_1759108_0_0_1"/>
<name>A0A0C9Y719_9AGAR</name>
<keyword evidence="1" id="KW-0175">Coiled coil</keyword>
<evidence type="ECO:0000256" key="1">
    <source>
        <dbReference type="SAM" id="Coils"/>
    </source>
</evidence>
<proteinExistence type="predicted"/>
<sequence length="148" mass="17264">MRRQLGDMRRRLGGGRKRWRRGRRWLSRGSERYKRAKRRLQNWSKQLTNENKHSIREDPRLKNAFSGLNSSKRKWKRILLNLVVSTRSLRHLAHYSSSACRLSCVGRQNSSFLVLLLPSLSPVIQVLPTQILPLPPSLLNPSSKKTQT</sequence>
<feature type="coiled-coil region" evidence="1">
    <location>
        <begin position="26"/>
        <end position="53"/>
    </location>
</feature>
<dbReference type="AlphaFoldDB" id="A0A0C9Y719"/>
<evidence type="ECO:0000313" key="2">
    <source>
        <dbReference type="EMBL" id="KIK05982.1"/>
    </source>
</evidence>
<keyword evidence="3" id="KW-1185">Reference proteome</keyword>
<protein>
    <submittedName>
        <fullName evidence="2">Uncharacterized protein</fullName>
    </submittedName>
</protein>
<gene>
    <name evidence="2" type="ORF">K443DRAFT_318823</name>
</gene>
<reference evidence="3" key="2">
    <citation type="submission" date="2015-01" db="EMBL/GenBank/DDBJ databases">
        <title>Evolutionary Origins and Diversification of the Mycorrhizal Mutualists.</title>
        <authorList>
            <consortium name="DOE Joint Genome Institute"/>
            <consortium name="Mycorrhizal Genomics Consortium"/>
            <person name="Kohler A."/>
            <person name="Kuo A."/>
            <person name="Nagy L.G."/>
            <person name="Floudas D."/>
            <person name="Copeland A."/>
            <person name="Barry K.W."/>
            <person name="Cichocki N."/>
            <person name="Veneault-Fourrey C."/>
            <person name="LaButti K."/>
            <person name="Lindquist E.A."/>
            <person name="Lipzen A."/>
            <person name="Lundell T."/>
            <person name="Morin E."/>
            <person name="Murat C."/>
            <person name="Riley R."/>
            <person name="Ohm R."/>
            <person name="Sun H."/>
            <person name="Tunlid A."/>
            <person name="Henrissat B."/>
            <person name="Grigoriev I.V."/>
            <person name="Hibbett D.S."/>
            <person name="Martin F."/>
        </authorList>
    </citation>
    <scope>NUCLEOTIDE SEQUENCE [LARGE SCALE GENOMIC DNA]</scope>
    <source>
        <strain evidence="3">LaAM-08-1</strain>
    </source>
</reference>